<evidence type="ECO:0000256" key="19">
    <source>
        <dbReference type="SAM" id="MobiDB-lite"/>
    </source>
</evidence>
<evidence type="ECO:0000259" key="20">
    <source>
        <dbReference type="SMART" id="SM00090"/>
    </source>
</evidence>
<evidence type="ECO:0000256" key="2">
    <source>
        <dbReference type="ARBA" id="ARBA00004496"/>
    </source>
</evidence>
<dbReference type="GO" id="GO:0005737">
    <property type="term" value="C:cytoplasm"/>
    <property type="evidence" value="ECO:0007669"/>
    <property type="project" value="UniProtKB-SubCell"/>
</dbReference>
<reference evidence="21 22" key="1">
    <citation type="journal article" date="2013" name="PLoS ONE">
        <title>Predicting the Proteins of Angomonas deanei, Strigomonas culicis and Their Respective Endosymbionts Reveals New Aspects of the Trypanosomatidae Family.</title>
        <authorList>
            <person name="Motta M.C."/>
            <person name="Martins A.C."/>
            <person name="de Souza S.S."/>
            <person name="Catta-Preta C.M."/>
            <person name="Silva R."/>
            <person name="Klein C.C."/>
            <person name="de Almeida L.G."/>
            <person name="de Lima Cunha O."/>
            <person name="Ciapina L.P."/>
            <person name="Brocchi M."/>
            <person name="Colabardini A.C."/>
            <person name="de Araujo Lima B."/>
            <person name="Machado C.R."/>
            <person name="de Almeida Soares C.M."/>
            <person name="Probst C.M."/>
            <person name="de Menezes C.B."/>
            <person name="Thompson C.E."/>
            <person name="Bartholomeu D.C."/>
            <person name="Gradia D.F."/>
            <person name="Pavoni D.P."/>
            <person name="Grisard E.C."/>
            <person name="Fantinatti-Garboggini F."/>
            <person name="Marchini F.K."/>
            <person name="Rodrigues-Luiz G.F."/>
            <person name="Wagner G."/>
            <person name="Goldman G.H."/>
            <person name="Fietto J.L."/>
            <person name="Elias M.C."/>
            <person name="Goldman M.H."/>
            <person name="Sagot M.F."/>
            <person name="Pereira M."/>
            <person name="Stoco P.H."/>
            <person name="de Mendonca-Neto R.P."/>
            <person name="Teixeira S.M."/>
            <person name="Maciel T.E."/>
            <person name="de Oliveira Mendes T.A."/>
            <person name="Urmenyi T.P."/>
            <person name="de Souza W."/>
            <person name="Schenkman S."/>
            <person name="de Vasconcelos A.T."/>
        </authorList>
    </citation>
    <scope>NUCLEOTIDE SEQUENCE [LARGE SCALE GENOMIC DNA]</scope>
</reference>
<sequence>MSQRATGHNTRDVDRSERATVENVMDPRTRLILYKLVNTGILKEINGCVSTGKEANVYYGVSGDDTPAALKVYKTSILVFRDRDQYVAGEYRFQRYCKSNPRKMVRTWAEKEARNLMRLQQGGVIAPAVKLLRQHVLVMEFLGEDGWPAPRLKEVRFPSAAALDQCYLDLCATMRKMYSRCRLIHGDLSEYNLLLYRGRVVVIDVSQSVEHDHPRAMDFLRRDIVNVNAFFRAKGHQELFSLQDLFFFITAAPDSKGWRRNQGPDNTPELLLRLKEMREEMHRAGHAVTDENQAKIDEQVFLNIAVPRSLNEVADHKAPNEEVAPFVKGMTADHADAHDDREDDREASDDADDADAPDEDGSDGDEEDDEEDDEEGKEGKKKRKKKNVQKTLSDMTKDEKKAHHKAVKEANRERRQEKKKKGITKYAKKKK</sequence>
<keyword evidence="7" id="KW-0690">Ribosome biogenesis</keyword>
<evidence type="ECO:0000256" key="13">
    <source>
        <dbReference type="ARBA" id="ARBA00022801"/>
    </source>
</evidence>
<feature type="compositionally biased region" description="Basic and acidic residues" evidence="19">
    <location>
        <begin position="395"/>
        <end position="416"/>
    </location>
</feature>
<dbReference type="Pfam" id="PF01163">
    <property type="entry name" value="RIO1"/>
    <property type="match status" value="1"/>
</dbReference>
<keyword evidence="9" id="KW-0808">Transferase</keyword>
<dbReference type="SMART" id="SM00090">
    <property type="entry name" value="RIO"/>
    <property type="match status" value="1"/>
</dbReference>
<feature type="compositionally biased region" description="Acidic residues" evidence="19">
    <location>
        <begin position="341"/>
        <end position="376"/>
    </location>
</feature>
<dbReference type="Gene3D" id="3.30.200.20">
    <property type="entry name" value="Phosphorylase Kinase, domain 1"/>
    <property type="match status" value="1"/>
</dbReference>
<dbReference type="InterPro" id="IPR018935">
    <property type="entry name" value="RIO_kinase_CS"/>
</dbReference>
<dbReference type="GO" id="GO:0042254">
    <property type="term" value="P:ribosome biogenesis"/>
    <property type="evidence" value="ECO:0007669"/>
    <property type="project" value="UniProtKB-KW"/>
</dbReference>
<feature type="domain" description="RIO kinase" evidence="20">
    <location>
        <begin position="14"/>
        <end position="251"/>
    </location>
</feature>
<keyword evidence="8" id="KW-0723">Serine/threonine-protein kinase</keyword>
<dbReference type="PIRSF" id="PIRSF038146">
    <property type="entry name" value="Ser/Thr_PK_RIO3"/>
    <property type="match status" value="1"/>
</dbReference>
<feature type="region of interest" description="Disordered" evidence="19">
    <location>
        <begin position="335"/>
        <end position="431"/>
    </location>
</feature>
<feature type="region of interest" description="Disordered" evidence="19">
    <location>
        <begin position="1"/>
        <end position="20"/>
    </location>
</feature>
<dbReference type="GO" id="GO:0046872">
    <property type="term" value="F:metal ion binding"/>
    <property type="evidence" value="ECO:0007669"/>
    <property type="project" value="UniProtKB-KW"/>
</dbReference>
<dbReference type="EC" id="2.7.11.1" evidence="4"/>
<dbReference type="PROSITE" id="PS00109">
    <property type="entry name" value="PROTEIN_KINASE_TYR"/>
    <property type="match status" value="1"/>
</dbReference>
<evidence type="ECO:0000256" key="18">
    <source>
        <dbReference type="ARBA" id="ARBA00068838"/>
    </source>
</evidence>
<evidence type="ECO:0000313" key="21">
    <source>
        <dbReference type="EMBL" id="EPY23537.1"/>
    </source>
</evidence>
<evidence type="ECO:0000256" key="11">
    <source>
        <dbReference type="ARBA" id="ARBA00022741"/>
    </source>
</evidence>
<accession>S9TYC5</accession>
<dbReference type="GO" id="GO:0005524">
    <property type="term" value="F:ATP binding"/>
    <property type="evidence" value="ECO:0007669"/>
    <property type="project" value="UniProtKB-KW"/>
</dbReference>
<gene>
    <name evidence="21" type="ORF">STCU_07672</name>
</gene>
<protein>
    <recommendedName>
        <fullName evidence="5">Serine/threonine-protein kinase RIO1</fullName>
        <ecNumber evidence="4">2.7.11.1</ecNumber>
    </recommendedName>
    <alternativeName>
        <fullName evidence="18">Serine/threonine-protein kinase rio1</fullName>
    </alternativeName>
</protein>
<name>S9TYC5_9TRYP</name>
<feature type="compositionally biased region" description="Basic residues" evidence="19">
    <location>
        <begin position="379"/>
        <end position="388"/>
    </location>
</feature>
<keyword evidence="14" id="KW-0067">ATP-binding</keyword>
<keyword evidence="11" id="KW-0547">Nucleotide-binding</keyword>
<dbReference type="AlphaFoldDB" id="S9TYC5"/>
<feature type="compositionally biased region" description="Basic residues" evidence="19">
    <location>
        <begin position="417"/>
        <end position="431"/>
    </location>
</feature>
<keyword evidence="12 21" id="KW-0418">Kinase</keyword>
<dbReference type="InterPro" id="IPR008266">
    <property type="entry name" value="Tyr_kinase_AS"/>
</dbReference>
<comment type="cofactor">
    <cofactor evidence="1">
        <name>Mg(2+)</name>
        <dbReference type="ChEBI" id="CHEBI:18420"/>
    </cofactor>
</comment>
<dbReference type="InterPro" id="IPR018934">
    <property type="entry name" value="RIO_dom"/>
</dbReference>
<keyword evidence="13" id="KW-0378">Hydrolase</keyword>
<dbReference type="InterPro" id="IPR017406">
    <property type="entry name" value="Ser/Thr_kinase_Rio3"/>
</dbReference>
<dbReference type="PROSITE" id="PS01245">
    <property type="entry name" value="RIO1"/>
    <property type="match status" value="1"/>
</dbReference>
<dbReference type="InterPro" id="IPR000687">
    <property type="entry name" value="RIO_kinase"/>
</dbReference>
<dbReference type="OrthoDB" id="205248at2759"/>
<dbReference type="GO" id="GO:0004674">
    <property type="term" value="F:protein serine/threonine kinase activity"/>
    <property type="evidence" value="ECO:0007669"/>
    <property type="project" value="UniProtKB-KW"/>
</dbReference>
<feature type="compositionally biased region" description="Basic and acidic residues" evidence="19">
    <location>
        <begin position="9"/>
        <end position="20"/>
    </location>
</feature>
<evidence type="ECO:0000256" key="4">
    <source>
        <dbReference type="ARBA" id="ARBA00012513"/>
    </source>
</evidence>
<evidence type="ECO:0000256" key="7">
    <source>
        <dbReference type="ARBA" id="ARBA00022517"/>
    </source>
</evidence>
<dbReference type="GO" id="GO:0016787">
    <property type="term" value="F:hydrolase activity"/>
    <property type="evidence" value="ECO:0007669"/>
    <property type="project" value="UniProtKB-KW"/>
</dbReference>
<keyword evidence="15" id="KW-0460">Magnesium</keyword>
<evidence type="ECO:0000256" key="1">
    <source>
        <dbReference type="ARBA" id="ARBA00001946"/>
    </source>
</evidence>
<dbReference type="CDD" id="cd05147">
    <property type="entry name" value="RIO1_euk"/>
    <property type="match status" value="1"/>
</dbReference>
<dbReference type="InterPro" id="IPR011009">
    <property type="entry name" value="Kinase-like_dom_sf"/>
</dbReference>
<evidence type="ECO:0000313" key="22">
    <source>
        <dbReference type="Proteomes" id="UP000015354"/>
    </source>
</evidence>
<evidence type="ECO:0000256" key="14">
    <source>
        <dbReference type="ARBA" id="ARBA00022840"/>
    </source>
</evidence>
<evidence type="ECO:0000256" key="6">
    <source>
        <dbReference type="ARBA" id="ARBA00022490"/>
    </source>
</evidence>
<comment type="subcellular location">
    <subcellularLocation>
        <location evidence="2">Cytoplasm</location>
    </subcellularLocation>
</comment>
<keyword evidence="10" id="KW-0479">Metal-binding</keyword>
<evidence type="ECO:0000256" key="16">
    <source>
        <dbReference type="ARBA" id="ARBA00047899"/>
    </source>
</evidence>
<comment type="catalytic activity">
    <reaction evidence="16">
        <text>L-threonyl-[protein] + ATP = O-phospho-L-threonyl-[protein] + ADP + H(+)</text>
        <dbReference type="Rhea" id="RHEA:46608"/>
        <dbReference type="Rhea" id="RHEA-COMP:11060"/>
        <dbReference type="Rhea" id="RHEA-COMP:11605"/>
        <dbReference type="ChEBI" id="CHEBI:15378"/>
        <dbReference type="ChEBI" id="CHEBI:30013"/>
        <dbReference type="ChEBI" id="CHEBI:30616"/>
        <dbReference type="ChEBI" id="CHEBI:61977"/>
        <dbReference type="ChEBI" id="CHEBI:456216"/>
        <dbReference type="EC" id="2.7.11.1"/>
    </reaction>
</comment>
<dbReference type="SUPFAM" id="SSF56112">
    <property type="entry name" value="Protein kinase-like (PK-like)"/>
    <property type="match status" value="1"/>
</dbReference>
<organism evidence="21 22">
    <name type="scientific">Strigomonas culicis</name>
    <dbReference type="NCBI Taxonomy" id="28005"/>
    <lineage>
        <taxon>Eukaryota</taxon>
        <taxon>Discoba</taxon>
        <taxon>Euglenozoa</taxon>
        <taxon>Kinetoplastea</taxon>
        <taxon>Metakinetoplastina</taxon>
        <taxon>Trypanosomatida</taxon>
        <taxon>Trypanosomatidae</taxon>
        <taxon>Strigomonadinae</taxon>
        <taxon>Strigomonas</taxon>
    </lineage>
</organism>
<keyword evidence="22" id="KW-1185">Reference proteome</keyword>
<keyword evidence="6" id="KW-0963">Cytoplasm</keyword>
<proteinExistence type="inferred from homology"/>
<evidence type="ECO:0000256" key="15">
    <source>
        <dbReference type="ARBA" id="ARBA00022842"/>
    </source>
</evidence>
<dbReference type="InterPro" id="IPR051272">
    <property type="entry name" value="RIO-type_Ser/Thr_kinase"/>
</dbReference>
<comment type="similarity">
    <text evidence="3">Belongs to the protein kinase superfamily. RIO-type Ser/Thr kinase family.</text>
</comment>
<evidence type="ECO:0000256" key="5">
    <source>
        <dbReference type="ARBA" id="ARBA00016038"/>
    </source>
</evidence>
<comment type="caution">
    <text evidence="21">The sequence shown here is derived from an EMBL/GenBank/DDBJ whole genome shotgun (WGS) entry which is preliminary data.</text>
</comment>
<evidence type="ECO:0000256" key="9">
    <source>
        <dbReference type="ARBA" id="ARBA00022679"/>
    </source>
</evidence>
<evidence type="ECO:0000256" key="12">
    <source>
        <dbReference type="ARBA" id="ARBA00022777"/>
    </source>
</evidence>
<dbReference type="FunFam" id="3.30.200.20:FF:000148">
    <property type="entry name" value="Serine/threonine-protein kinase RIO1"/>
    <property type="match status" value="1"/>
</dbReference>
<evidence type="ECO:0000256" key="3">
    <source>
        <dbReference type="ARBA" id="ARBA00009196"/>
    </source>
</evidence>
<dbReference type="PANTHER" id="PTHR45723">
    <property type="entry name" value="SERINE/THREONINE-PROTEIN KINASE RIO1"/>
    <property type="match status" value="1"/>
</dbReference>
<evidence type="ECO:0000256" key="10">
    <source>
        <dbReference type="ARBA" id="ARBA00022723"/>
    </source>
</evidence>
<comment type="catalytic activity">
    <reaction evidence="17">
        <text>L-seryl-[protein] + ATP = O-phospho-L-seryl-[protein] + ADP + H(+)</text>
        <dbReference type="Rhea" id="RHEA:17989"/>
        <dbReference type="Rhea" id="RHEA-COMP:9863"/>
        <dbReference type="Rhea" id="RHEA-COMP:11604"/>
        <dbReference type="ChEBI" id="CHEBI:15378"/>
        <dbReference type="ChEBI" id="CHEBI:29999"/>
        <dbReference type="ChEBI" id="CHEBI:30616"/>
        <dbReference type="ChEBI" id="CHEBI:83421"/>
        <dbReference type="ChEBI" id="CHEBI:456216"/>
        <dbReference type="EC" id="2.7.11.1"/>
    </reaction>
</comment>
<dbReference type="Proteomes" id="UP000015354">
    <property type="component" value="Unassembled WGS sequence"/>
</dbReference>
<dbReference type="Gene3D" id="1.10.510.10">
    <property type="entry name" value="Transferase(Phosphotransferase) domain 1"/>
    <property type="match status" value="1"/>
</dbReference>
<evidence type="ECO:0000256" key="17">
    <source>
        <dbReference type="ARBA" id="ARBA00048679"/>
    </source>
</evidence>
<evidence type="ECO:0000256" key="8">
    <source>
        <dbReference type="ARBA" id="ARBA00022527"/>
    </source>
</evidence>
<dbReference type="EMBL" id="ATMH01007672">
    <property type="protein sequence ID" value="EPY23537.1"/>
    <property type="molecule type" value="Genomic_DNA"/>
</dbReference>